<reference evidence="2" key="1">
    <citation type="submission" date="2020-08" db="EMBL/GenBank/DDBJ databases">
        <title>Genome sequencing and assembly of the red palm weevil Rhynchophorus ferrugineus.</title>
        <authorList>
            <person name="Dias G.B."/>
            <person name="Bergman C.M."/>
            <person name="Manee M."/>
        </authorList>
    </citation>
    <scope>NUCLEOTIDE SEQUENCE</scope>
    <source>
        <strain evidence="2">AA-2017</strain>
        <tissue evidence="2">Whole larva</tissue>
    </source>
</reference>
<gene>
    <name evidence="2" type="ORF">GWI33_007295</name>
</gene>
<dbReference type="Proteomes" id="UP000625711">
    <property type="component" value="Unassembled WGS sequence"/>
</dbReference>
<dbReference type="EMBL" id="JAACXV010000364">
    <property type="protein sequence ID" value="KAF7279409.1"/>
    <property type="molecule type" value="Genomic_DNA"/>
</dbReference>
<feature type="region of interest" description="Disordered" evidence="1">
    <location>
        <begin position="1"/>
        <end position="31"/>
    </location>
</feature>
<name>A0A834IGG5_RHYFE</name>
<evidence type="ECO:0000313" key="3">
    <source>
        <dbReference type="Proteomes" id="UP000625711"/>
    </source>
</evidence>
<dbReference type="AlphaFoldDB" id="A0A834IGG5"/>
<evidence type="ECO:0000313" key="2">
    <source>
        <dbReference type="EMBL" id="KAF7279409.1"/>
    </source>
</evidence>
<evidence type="ECO:0000256" key="1">
    <source>
        <dbReference type="SAM" id="MobiDB-lite"/>
    </source>
</evidence>
<feature type="region of interest" description="Disordered" evidence="1">
    <location>
        <begin position="47"/>
        <end position="76"/>
    </location>
</feature>
<comment type="caution">
    <text evidence="2">The sequence shown here is derived from an EMBL/GenBank/DDBJ whole genome shotgun (WGS) entry which is preliminary data.</text>
</comment>
<accession>A0A834IGG5</accession>
<protein>
    <submittedName>
        <fullName evidence="2">Uncharacterized protein</fullName>
    </submittedName>
</protein>
<proteinExistence type="predicted"/>
<keyword evidence="3" id="KW-1185">Reference proteome</keyword>
<sequence length="172" mass="19467">MDSFTDTEDRVQKPHANQNHRRSGSRIAENNAQWTANARYDAYDSRAKGQRTLTGGRCGATLPHHRRKPSDGLTHVAGTPSRCGLAPSRLAVHPSTPAPPGPHYRGRPERLSFYLMGRSKLESRQWRTSGRCDNASLVADRCRIDTKRTRLRWLLLRLLRDGVEVAKKCEQQ</sequence>
<organism evidence="2 3">
    <name type="scientific">Rhynchophorus ferrugineus</name>
    <name type="common">Red palm weevil</name>
    <name type="synonym">Curculio ferrugineus</name>
    <dbReference type="NCBI Taxonomy" id="354439"/>
    <lineage>
        <taxon>Eukaryota</taxon>
        <taxon>Metazoa</taxon>
        <taxon>Ecdysozoa</taxon>
        <taxon>Arthropoda</taxon>
        <taxon>Hexapoda</taxon>
        <taxon>Insecta</taxon>
        <taxon>Pterygota</taxon>
        <taxon>Neoptera</taxon>
        <taxon>Endopterygota</taxon>
        <taxon>Coleoptera</taxon>
        <taxon>Polyphaga</taxon>
        <taxon>Cucujiformia</taxon>
        <taxon>Curculionidae</taxon>
        <taxon>Dryophthorinae</taxon>
        <taxon>Rhynchophorus</taxon>
    </lineage>
</organism>